<proteinExistence type="predicted"/>
<name>X6MHV4_RETFI</name>
<dbReference type="Proteomes" id="UP000023152">
    <property type="component" value="Unassembled WGS sequence"/>
</dbReference>
<organism evidence="1 2">
    <name type="scientific">Reticulomyxa filosa</name>
    <dbReference type="NCBI Taxonomy" id="46433"/>
    <lineage>
        <taxon>Eukaryota</taxon>
        <taxon>Sar</taxon>
        <taxon>Rhizaria</taxon>
        <taxon>Retaria</taxon>
        <taxon>Foraminifera</taxon>
        <taxon>Monothalamids</taxon>
        <taxon>Reticulomyxidae</taxon>
        <taxon>Reticulomyxa</taxon>
    </lineage>
</organism>
<evidence type="ECO:0000313" key="1">
    <source>
        <dbReference type="EMBL" id="ETO13434.1"/>
    </source>
</evidence>
<evidence type="ECO:0000313" key="2">
    <source>
        <dbReference type="Proteomes" id="UP000023152"/>
    </source>
</evidence>
<accession>X6MHV4</accession>
<keyword evidence="2" id="KW-1185">Reference proteome</keyword>
<sequence>MDPQLIKLLPDSLLKTIWLDYLEMEKNKSKFKEFAGVKIPISNESYLVNYYCITRHLPHAKEFFLQIKKNYIDDERFTKREISKHLYYDLAGLFTLTPKPVDDKLPIYRTDNRQFQTTMNILKRLIKKKKCLK</sequence>
<dbReference type="EMBL" id="ASPP01020606">
    <property type="protein sequence ID" value="ETO13434.1"/>
    <property type="molecule type" value="Genomic_DNA"/>
</dbReference>
<protein>
    <submittedName>
        <fullName evidence="1">Uncharacterized protein</fullName>
    </submittedName>
</protein>
<reference evidence="1 2" key="1">
    <citation type="journal article" date="2013" name="Curr. Biol.">
        <title>The Genome of the Foraminiferan Reticulomyxa filosa.</title>
        <authorList>
            <person name="Glockner G."/>
            <person name="Hulsmann N."/>
            <person name="Schleicher M."/>
            <person name="Noegel A.A."/>
            <person name="Eichinger L."/>
            <person name="Gallinger C."/>
            <person name="Pawlowski J."/>
            <person name="Sierra R."/>
            <person name="Euteneuer U."/>
            <person name="Pillet L."/>
            <person name="Moustafa A."/>
            <person name="Platzer M."/>
            <person name="Groth M."/>
            <person name="Szafranski K."/>
            <person name="Schliwa M."/>
        </authorList>
    </citation>
    <scope>NUCLEOTIDE SEQUENCE [LARGE SCALE GENOMIC DNA]</scope>
</reference>
<gene>
    <name evidence="1" type="ORF">RFI_23941</name>
</gene>
<dbReference type="AlphaFoldDB" id="X6MHV4"/>
<comment type="caution">
    <text evidence="1">The sequence shown here is derived from an EMBL/GenBank/DDBJ whole genome shotgun (WGS) entry which is preliminary data.</text>
</comment>